<feature type="compositionally biased region" description="Polar residues" evidence="4">
    <location>
        <begin position="456"/>
        <end position="468"/>
    </location>
</feature>
<comment type="function">
    <text evidence="1">Controls the length of the flagellar hook.</text>
</comment>
<feature type="compositionally biased region" description="Low complexity" evidence="4">
    <location>
        <begin position="426"/>
        <end position="451"/>
    </location>
</feature>
<comment type="similarity">
    <text evidence="2">Belongs to the FliK family.</text>
</comment>
<dbReference type="EMBL" id="CP016027">
    <property type="protein sequence ID" value="ANJ67932.1"/>
    <property type="molecule type" value="Genomic_DNA"/>
</dbReference>
<feature type="region of interest" description="Disordered" evidence="4">
    <location>
        <begin position="1"/>
        <end position="32"/>
    </location>
</feature>
<evidence type="ECO:0000256" key="2">
    <source>
        <dbReference type="ARBA" id="ARBA00009149"/>
    </source>
</evidence>
<dbReference type="OrthoDB" id="1792985at2"/>
<dbReference type="PANTHER" id="PTHR37533:SF2">
    <property type="entry name" value="FLAGELLAR HOOK-LENGTH CONTROL PROTEIN"/>
    <property type="match status" value="1"/>
</dbReference>
<evidence type="ECO:0000256" key="1">
    <source>
        <dbReference type="ARBA" id="ARBA00003944"/>
    </source>
</evidence>
<protein>
    <recommendedName>
        <fullName evidence="5">Flagellar hook-length control protein-like C-terminal domain-containing protein</fullName>
    </recommendedName>
</protein>
<evidence type="ECO:0000256" key="4">
    <source>
        <dbReference type="SAM" id="MobiDB-lite"/>
    </source>
</evidence>
<feature type="compositionally biased region" description="Basic and acidic residues" evidence="4">
    <location>
        <begin position="192"/>
        <end position="202"/>
    </location>
</feature>
<gene>
    <name evidence="6" type="ORF">A9404_11585</name>
</gene>
<dbReference type="InterPro" id="IPR001635">
    <property type="entry name" value="Flag_hook_Flik"/>
</dbReference>
<keyword evidence="7" id="KW-1185">Reference proteome</keyword>
<keyword evidence="3" id="KW-1005">Bacterial flagellum biogenesis</keyword>
<dbReference type="KEGG" id="haz:A9404_11585"/>
<dbReference type="GO" id="GO:0009424">
    <property type="term" value="C:bacterial-type flagellum hook"/>
    <property type="evidence" value="ECO:0007669"/>
    <property type="project" value="InterPro"/>
</dbReference>
<dbReference type="STRING" id="1860122.A9404_11585"/>
<name>A0A191ZJB0_9GAMM</name>
<feature type="region of interest" description="Disordered" evidence="4">
    <location>
        <begin position="192"/>
        <end position="256"/>
    </location>
</feature>
<dbReference type="Pfam" id="PF02120">
    <property type="entry name" value="Flg_hook"/>
    <property type="match status" value="1"/>
</dbReference>
<dbReference type="InterPro" id="IPR021136">
    <property type="entry name" value="Flagellar_hook_control-like_C"/>
</dbReference>
<feature type="compositionally biased region" description="Polar residues" evidence="4">
    <location>
        <begin position="406"/>
        <end position="419"/>
    </location>
</feature>
<dbReference type="PANTHER" id="PTHR37533">
    <property type="entry name" value="FLAGELLAR HOOK-LENGTH CONTROL PROTEIN"/>
    <property type="match status" value="1"/>
</dbReference>
<organism evidence="6 7">
    <name type="scientific">Halothiobacillus diazotrophicus</name>
    <dbReference type="NCBI Taxonomy" id="1860122"/>
    <lineage>
        <taxon>Bacteria</taxon>
        <taxon>Pseudomonadati</taxon>
        <taxon>Pseudomonadota</taxon>
        <taxon>Gammaproteobacteria</taxon>
        <taxon>Chromatiales</taxon>
        <taxon>Halothiobacillaceae</taxon>
        <taxon>Halothiobacillus</taxon>
    </lineage>
</organism>
<dbReference type="GO" id="GO:0044780">
    <property type="term" value="P:bacterial-type flagellum assembly"/>
    <property type="evidence" value="ECO:0007669"/>
    <property type="project" value="InterPro"/>
</dbReference>
<reference evidence="6 7" key="1">
    <citation type="submission" date="2016-06" db="EMBL/GenBank/DDBJ databases">
        <title>Insight into the functional genes involving in sulfur oxidation in Pearl River water.</title>
        <authorList>
            <person name="Luo J."/>
            <person name="Tan X."/>
            <person name="Lin W."/>
        </authorList>
    </citation>
    <scope>NUCLEOTIDE SEQUENCE [LARGE SCALE GENOMIC DNA]</scope>
    <source>
        <strain evidence="6 7">LS2</strain>
    </source>
</reference>
<dbReference type="Gene3D" id="3.30.750.140">
    <property type="match status" value="1"/>
</dbReference>
<sequence>MADLNSGPVMSLTSGTRVDPAPAGASGIGGGKSGAGSQGFAQMMAGAIQARAAVQSASDQEGSKSGTVNAAKDLIKSLQARISELLGQSGLPSDVAASLGALQKQLASLTKQLGVPVSTTGLSGQSALDALMARLQKIDDLLSQGTVGDSAWGMQLQAAAAGLMPPQSAVHEGHKQVVTDSVGDGRSITEEHAGLARGDRRAGLPTAAGADVRGGGHTATGSVAAQDATDGSASFSGDTVSFGHGQSNKAQNDKSVNNLIQPSVMSSGDMNKKTDEVLNLVRTADSVTTNASISSANYASAGNIGSSVQTNSPLPSLPGVLDLNQPKLADNMGQQIQWMLGKNMSRATLELNPAQLGPLKITIDMQQNQTHIQVLAAHHLTRDVLEQSLPRLREFLQDAGIGNAQVTVGQDGSQGQGANQGHMADTGGRSASGGSAAATPSGGGQASPSSTVDPVATTTTNWRLDTFA</sequence>
<dbReference type="InterPro" id="IPR038610">
    <property type="entry name" value="FliK-like_C_sf"/>
</dbReference>
<dbReference type="CDD" id="cd17470">
    <property type="entry name" value="T3SS_Flik_C"/>
    <property type="match status" value="1"/>
</dbReference>
<accession>A0A191ZJB0</accession>
<dbReference type="InterPro" id="IPR052563">
    <property type="entry name" value="FliK"/>
</dbReference>
<evidence type="ECO:0000313" key="7">
    <source>
        <dbReference type="Proteomes" id="UP000078596"/>
    </source>
</evidence>
<feature type="domain" description="Flagellar hook-length control protein-like C-terminal" evidence="5">
    <location>
        <begin position="334"/>
        <end position="416"/>
    </location>
</feature>
<dbReference type="PRINTS" id="PR01007">
    <property type="entry name" value="FLGHOOKFLIK"/>
</dbReference>
<proteinExistence type="inferred from homology"/>
<feature type="compositionally biased region" description="Polar residues" evidence="4">
    <location>
        <begin position="219"/>
        <end position="256"/>
    </location>
</feature>
<dbReference type="AlphaFoldDB" id="A0A191ZJB0"/>
<evidence type="ECO:0000259" key="5">
    <source>
        <dbReference type="Pfam" id="PF02120"/>
    </source>
</evidence>
<feature type="region of interest" description="Disordered" evidence="4">
    <location>
        <begin position="406"/>
        <end position="468"/>
    </location>
</feature>
<evidence type="ECO:0000256" key="3">
    <source>
        <dbReference type="ARBA" id="ARBA00022795"/>
    </source>
</evidence>
<dbReference type="Proteomes" id="UP000078596">
    <property type="component" value="Chromosome"/>
</dbReference>
<evidence type="ECO:0000313" key="6">
    <source>
        <dbReference type="EMBL" id="ANJ67932.1"/>
    </source>
</evidence>